<dbReference type="GO" id="GO:0005737">
    <property type="term" value="C:cytoplasm"/>
    <property type="evidence" value="ECO:0007669"/>
    <property type="project" value="TreeGrafter"/>
</dbReference>
<dbReference type="InterPro" id="IPR000569">
    <property type="entry name" value="HECT_dom"/>
</dbReference>
<accession>A0A1C7LW91</accession>
<keyword evidence="5" id="KW-0677">Repeat</keyword>
<dbReference type="PROSITE" id="PS50237">
    <property type="entry name" value="HECT"/>
    <property type="match status" value="1"/>
</dbReference>
<evidence type="ECO:0000259" key="8">
    <source>
        <dbReference type="PROSITE" id="PS50020"/>
    </source>
</evidence>
<dbReference type="InterPro" id="IPR050409">
    <property type="entry name" value="E3_ubiq-protein_ligase"/>
</dbReference>
<dbReference type="EC" id="2.3.2.26" evidence="3"/>
<dbReference type="PANTHER" id="PTHR11254:SF440">
    <property type="entry name" value="E3 UBIQUITIN-PROTEIN LIGASE NEDD-4"/>
    <property type="match status" value="1"/>
</dbReference>
<comment type="caution">
    <text evidence="7">Lacks conserved residue(s) required for the propagation of feature annotation.</text>
</comment>
<keyword evidence="4" id="KW-0808">Transferase</keyword>
<dbReference type="OrthoDB" id="2020426at2759"/>
<name>A0A1C7LW91_GRIFR</name>
<keyword evidence="6 7" id="KW-0833">Ubl conjugation pathway</keyword>
<dbReference type="InterPro" id="IPR001202">
    <property type="entry name" value="WW_dom"/>
</dbReference>
<evidence type="ECO:0000256" key="6">
    <source>
        <dbReference type="ARBA" id="ARBA00022786"/>
    </source>
</evidence>
<keyword evidence="11" id="KW-1185">Reference proteome</keyword>
<dbReference type="PANTHER" id="PTHR11254">
    <property type="entry name" value="HECT DOMAIN UBIQUITIN-PROTEIN LIGASE"/>
    <property type="match status" value="1"/>
</dbReference>
<dbReference type="EMBL" id="LUGG01000020">
    <property type="protein sequence ID" value="OBZ68496.1"/>
    <property type="molecule type" value="Genomic_DNA"/>
</dbReference>
<dbReference type="Gene3D" id="3.90.1750.10">
    <property type="entry name" value="Hect, E3 ligase catalytic domains"/>
    <property type="match status" value="2"/>
</dbReference>
<evidence type="ECO:0000256" key="5">
    <source>
        <dbReference type="ARBA" id="ARBA00022737"/>
    </source>
</evidence>
<dbReference type="SUPFAM" id="SSF56204">
    <property type="entry name" value="Hect, E3 ligase catalytic domain"/>
    <property type="match status" value="1"/>
</dbReference>
<comment type="catalytic activity">
    <reaction evidence="1">
        <text>S-ubiquitinyl-[E2 ubiquitin-conjugating enzyme]-L-cysteine + [acceptor protein]-L-lysine = [E2 ubiquitin-conjugating enzyme]-L-cysteine + N(6)-ubiquitinyl-[acceptor protein]-L-lysine.</text>
        <dbReference type="EC" id="2.3.2.26"/>
    </reaction>
</comment>
<dbReference type="GO" id="GO:0016567">
    <property type="term" value="P:protein ubiquitination"/>
    <property type="evidence" value="ECO:0007669"/>
    <property type="project" value="UniProtKB-UniPathway"/>
</dbReference>
<dbReference type="GO" id="GO:0061630">
    <property type="term" value="F:ubiquitin protein ligase activity"/>
    <property type="evidence" value="ECO:0007669"/>
    <property type="project" value="UniProtKB-EC"/>
</dbReference>
<dbReference type="UniPathway" id="UPA00143"/>
<evidence type="ECO:0000313" key="10">
    <source>
        <dbReference type="EMBL" id="OBZ68496.1"/>
    </source>
</evidence>
<protein>
    <recommendedName>
        <fullName evidence="3">HECT-type E3 ubiquitin transferase</fullName>
        <ecNumber evidence="3">2.3.2.26</ecNumber>
    </recommendedName>
</protein>
<dbReference type="InterPro" id="IPR035983">
    <property type="entry name" value="Hect_E3_ubiquitin_ligase"/>
</dbReference>
<proteinExistence type="predicted"/>
<evidence type="ECO:0000313" key="11">
    <source>
        <dbReference type="Proteomes" id="UP000092993"/>
    </source>
</evidence>
<dbReference type="AlphaFoldDB" id="A0A1C7LW91"/>
<comment type="pathway">
    <text evidence="2">Protein modification; protein ubiquitination.</text>
</comment>
<gene>
    <name evidence="10" type="primary">hulA_2</name>
    <name evidence="10" type="ORF">A0H81_11610</name>
</gene>
<dbReference type="Proteomes" id="UP000092993">
    <property type="component" value="Unassembled WGS sequence"/>
</dbReference>
<dbReference type="STRING" id="5627.A0A1C7LW91"/>
<feature type="domain" description="HECT" evidence="9">
    <location>
        <begin position="240"/>
        <end position="306"/>
    </location>
</feature>
<evidence type="ECO:0000256" key="4">
    <source>
        <dbReference type="ARBA" id="ARBA00022679"/>
    </source>
</evidence>
<evidence type="ECO:0000259" key="9">
    <source>
        <dbReference type="PROSITE" id="PS50237"/>
    </source>
</evidence>
<comment type="caution">
    <text evidence="10">The sequence shown here is derived from an EMBL/GenBank/DDBJ whole genome shotgun (WGS) entry which is preliminary data.</text>
</comment>
<evidence type="ECO:0000256" key="1">
    <source>
        <dbReference type="ARBA" id="ARBA00000885"/>
    </source>
</evidence>
<sequence>MLGLVPTWICACAESAAGSLDRVHGSQCEGIPRGARPSELQSHGVLRGALAGFWLELWSSSCSGYVCVICIGGDAICRGSGVSIAYIRARHRRLRLEKWLPESTDPASLCRRAASQGVHVLCVAKRSGMAQVYYVDHNTRTTTWEDPRAPSELSQEDCEFQRKLRYFGDRLHDRAYGAVSTSTITSLSVRDNVFYEDAFRAISTLSPEAFMGVTTGDGSKDRADVTKQLVYSLFGKVLALDFDPMSGIDPERLGHLKFAGRCFALALFHCRSNPAKFMAAFCKRMLNKELALSDLEIADPALNDNVTNGLPRTFAMADDMRGARVTVEPKPAVGASPSQRTRASASAA</sequence>
<reference evidence="10 11" key="1">
    <citation type="submission" date="2016-03" db="EMBL/GenBank/DDBJ databases">
        <title>Whole genome sequencing of Grifola frondosa 9006-11.</title>
        <authorList>
            <person name="Min B."/>
            <person name="Park H."/>
            <person name="Kim J.-G."/>
            <person name="Cho H."/>
            <person name="Oh Y.-L."/>
            <person name="Kong W.-S."/>
            <person name="Choi I.-G."/>
        </authorList>
    </citation>
    <scope>NUCLEOTIDE SEQUENCE [LARGE SCALE GENOMIC DNA]</scope>
    <source>
        <strain evidence="10 11">9006-11</strain>
    </source>
</reference>
<dbReference type="CDD" id="cd00201">
    <property type="entry name" value="WW"/>
    <property type="match status" value="1"/>
</dbReference>
<dbReference type="GO" id="GO:0006511">
    <property type="term" value="P:ubiquitin-dependent protein catabolic process"/>
    <property type="evidence" value="ECO:0007669"/>
    <property type="project" value="TreeGrafter"/>
</dbReference>
<dbReference type="SUPFAM" id="SSF51045">
    <property type="entry name" value="WW domain"/>
    <property type="match status" value="1"/>
</dbReference>
<organism evidence="10 11">
    <name type="scientific">Grifola frondosa</name>
    <name type="common">Maitake</name>
    <name type="synonym">Polyporus frondosus</name>
    <dbReference type="NCBI Taxonomy" id="5627"/>
    <lineage>
        <taxon>Eukaryota</taxon>
        <taxon>Fungi</taxon>
        <taxon>Dikarya</taxon>
        <taxon>Basidiomycota</taxon>
        <taxon>Agaricomycotina</taxon>
        <taxon>Agaricomycetes</taxon>
        <taxon>Polyporales</taxon>
        <taxon>Grifolaceae</taxon>
        <taxon>Grifola</taxon>
    </lineage>
</organism>
<evidence type="ECO:0000256" key="7">
    <source>
        <dbReference type="PROSITE-ProRule" id="PRU00104"/>
    </source>
</evidence>
<evidence type="ECO:0000256" key="3">
    <source>
        <dbReference type="ARBA" id="ARBA00012485"/>
    </source>
</evidence>
<evidence type="ECO:0000256" key="2">
    <source>
        <dbReference type="ARBA" id="ARBA00004906"/>
    </source>
</evidence>
<dbReference type="InterPro" id="IPR036020">
    <property type="entry name" value="WW_dom_sf"/>
</dbReference>
<dbReference type="PROSITE" id="PS50020">
    <property type="entry name" value="WW_DOMAIN_2"/>
    <property type="match status" value="1"/>
</dbReference>
<feature type="domain" description="WW" evidence="8">
    <location>
        <begin position="127"/>
        <end position="149"/>
    </location>
</feature>
<dbReference type="Pfam" id="PF00397">
    <property type="entry name" value="WW"/>
    <property type="match status" value="1"/>
</dbReference>